<dbReference type="Gene3D" id="2.40.50.100">
    <property type="match status" value="1"/>
</dbReference>
<evidence type="ECO:0000256" key="2">
    <source>
        <dbReference type="SAM" id="Coils"/>
    </source>
</evidence>
<feature type="domain" description="CusB-like beta-barrel" evidence="6">
    <location>
        <begin position="205"/>
        <end position="274"/>
    </location>
</feature>
<evidence type="ECO:0000256" key="1">
    <source>
        <dbReference type="ARBA" id="ARBA00009477"/>
    </source>
</evidence>
<sequence>MKPTLLWSSIALLLTLSACQEPETTTTVIRPAQVWTVTDTHTANTVTFSGETQARLEADLAFRVGGKVIKRHVDPGDTVKAGQVLASLDTADVALNLNSTRANLAAAEANLTNAQAELNRTRELHRQQFIGQAALDNAQAAHDAAKAQVAAAQAQLKLSGNQANYTELLADQDGIITQVHTEAGQVVAAGTPVVHIAYAGEREVHIRVGETTAQTLPTGTLTDITLWSQPDKVLQGKVREISPAADATRSFLVKISLLNPPDGLRLGVTADVKLPLSVTQAARWLPASALFQQAQQTAVWVVGADNQVTLRPITVLAYQHDGISVSDLPVGTKVIAAGVHKLSAGQVINPIPYDGAGS</sequence>
<dbReference type="Gene3D" id="2.40.420.20">
    <property type="match status" value="1"/>
</dbReference>
<protein>
    <submittedName>
        <fullName evidence="7">Uncharacterized protein</fullName>
    </submittedName>
</protein>
<keyword evidence="3" id="KW-0732">Signal</keyword>
<dbReference type="InterPro" id="IPR058792">
    <property type="entry name" value="Beta-barrel_RND_2"/>
</dbReference>
<dbReference type="PANTHER" id="PTHR30469">
    <property type="entry name" value="MULTIDRUG RESISTANCE PROTEIN MDTA"/>
    <property type="match status" value="1"/>
</dbReference>
<comment type="caution">
    <text evidence="7">The sequence shown here is derived from an EMBL/GenBank/DDBJ whole genome shotgun (WGS) entry which is preliminary data.</text>
</comment>
<feature type="chain" id="PRO_5012847241" evidence="3">
    <location>
        <begin position="21"/>
        <end position="358"/>
    </location>
</feature>
<evidence type="ECO:0000313" key="8">
    <source>
        <dbReference type="Proteomes" id="UP000192491"/>
    </source>
</evidence>
<dbReference type="PANTHER" id="PTHR30469:SF15">
    <property type="entry name" value="HLYD FAMILY OF SECRETION PROTEINS"/>
    <property type="match status" value="1"/>
</dbReference>
<dbReference type="Pfam" id="PF25917">
    <property type="entry name" value="BSH_RND"/>
    <property type="match status" value="1"/>
</dbReference>
<name>A0A1Y1QXK8_9GAMM</name>
<evidence type="ECO:0000259" key="5">
    <source>
        <dbReference type="Pfam" id="PF25917"/>
    </source>
</evidence>
<dbReference type="GO" id="GO:0015562">
    <property type="term" value="F:efflux transmembrane transporter activity"/>
    <property type="evidence" value="ECO:0007669"/>
    <property type="project" value="TreeGrafter"/>
</dbReference>
<dbReference type="GO" id="GO:1990281">
    <property type="term" value="C:efflux pump complex"/>
    <property type="evidence" value="ECO:0007669"/>
    <property type="project" value="TreeGrafter"/>
</dbReference>
<dbReference type="SUPFAM" id="SSF111369">
    <property type="entry name" value="HlyD-like secretion proteins"/>
    <property type="match status" value="1"/>
</dbReference>
<dbReference type="Pfam" id="PF25876">
    <property type="entry name" value="HH_MFP_RND"/>
    <property type="match status" value="1"/>
</dbReference>
<feature type="domain" description="Multidrug resistance protein MdtA-like barrel-sandwich hybrid" evidence="5">
    <location>
        <begin position="58"/>
        <end position="193"/>
    </location>
</feature>
<feature type="signal peptide" evidence="3">
    <location>
        <begin position="1"/>
        <end position="20"/>
    </location>
</feature>
<dbReference type="NCBIfam" id="TIGR01730">
    <property type="entry name" value="RND_mfp"/>
    <property type="match status" value="1"/>
</dbReference>
<evidence type="ECO:0000256" key="3">
    <source>
        <dbReference type="SAM" id="SignalP"/>
    </source>
</evidence>
<dbReference type="InterPro" id="IPR058624">
    <property type="entry name" value="MdtA-like_HH"/>
</dbReference>
<dbReference type="AlphaFoldDB" id="A0A1Y1QXK8"/>
<accession>A0A1Y1QXK8</accession>
<evidence type="ECO:0000259" key="6">
    <source>
        <dbReference type="Pfam" id="PF25954"/>
    </source>
</evidence>
<keyword evidence="2" id="KW-0175">Coiled coil</keyword>
<comment type="similarity">
    <text evidence="1">Belongs to the membrane fusion protein (MFP) (TC 8.A.1) family.</text>
</comment>
<evidence type="ECO:0000259" key="4">
    <source>
        <dbReference type="Pfam" id="PF25876"/>
    </source>
</evidence>
<reference evidence="7 8" key="1">
    <citation type="submission" date="2017-01" db="EMBL/GenBank/DDBJ databases">
        <title>Novel large sulfur bacteria in the metagenomes of groundwater-fed chemosynthetic microbial mats in the Lake Huron basin.</title>
        <authorList>
            <person name="Sharrar A.M."/>
            <person name="Flood B.E."/>
            <person name="Bailey J.V."/>
            <person name="Jones D.S."/>
            <person name="Biddanda B."/>
            <person name="Ruberg S.A."/>
            <person name="Marcus D.N."/>
            <person name="Dick G.J."/>
        </authorList>
    </citation>
    <scope>NUCLEOTIDE SEQUENCE [LARGE SCALE GENOMIC DNA]</scope>
    <source>
        <strain evidence="7">A8</strain>
    </source>
</reference>
<dbReference type="InterPro" id="IPR058625">
    <property type="entry name" value="MdtA-like_BSH"/>
</dbReference>
<dbReference type="Gene3D" id="1.10.287.470">
    <property type="entry name" value="Helix hairpin bin"/>
    <property type="match status" value="1"/>
</dbReference>
<dbReference type="InterPro" id="IPR006143">
    <property type="entry name" value="RND_pump_MFP"/>
</dbReference>
<feature type="domain" description="Multidrug resistance protein MdtA-like alpha-helical hairpin" evidence="4">
    <location>
        <begin position="97"/>
        <end position="165"/>
    </location>
</feature>
<dbReference type="Pfam" id="PF25954">
    <property type="entry name" value="Beta-barrel_RND_2"/>
    <property type="match status" value="1"/>
</dbReference>
<proteinExistence type="inferred from homology"/>
<dbReference type="Gene3D" id="2.40.30.170">
    <property type="match status" value="1"/>
</dbReference>
<dbReference type="EMBL" id="MTEJ01000008">
    <property type="protein sequence ID" value="OQX16062.1"/>
    <property type="molecule type" value="Genomic_DNA"/>
</dbReference>
<evidence type="ECO:0000313" key="7">
    <source>
        <dbReference type="EMBL" id="OQX16062.1"/>
    </source>
</evidence>
<dbReference type="Proteomes" id="UP000192491">
    <property type="component" value="Unassembled WGS sequence"/>
</dbReference>
<dbReference type="PROSITE" id="PS51257">
    <property type="entry name" value="PROKAR_LIPOPROTEIN"/>
    <property type="match status" value="1"/>
</dbReference>
<organism evidence="7 8">
    <name type="scientific">Thiothrix lacustris</name>
    <dbReference type="NCBI Taxonomy" id="525917"/>
    <lineage>
        <taxon>Bacteria</taxon>
        <taxon>Pseudomonadati</taxon>
        <taxon>Pseudomonadota</taxon>
        <taxon>Gammaproteobacteria</taxon>
        <taxon>Thiotrichales</taxon>
        <taxon>Thiotrichaceae</taxon>
        <taxon>Thiothrix</taxon>
    </lineage>
</organism>
<feature type="coiled-coil region" evidence="2">
    <location>
        <begin position="97"/>
        <end position="155"/>
    </location>
</feature>
<gene>
    <name evidence="7" type="ORF">BWK73_05110</name>
</gene>